<keyword evidence="4" id="KW-0540">Nuclease</keyword>
<dbReference type="Pfam" id="PF17921">
    <property type="entry name" value="Integrase_H2C2"/>
    <property type="match status" value="1"/>
</dbReference>
<evidence type="ECO:0000256" key="7">
    <source>
        <dbReference type="ARBA" id="ARBA00022759"/>
    </source>
</evidence>
<keyword evidence="12" id="KW-0239">DNA-directed DNA polymerase</keyword>
<evidence type="ECO:0000256" key="3">
    <source>
        <dbReference type="ARBA" id="ARBA00022695"/>
    </source>
</evidence>
<dbReference type="Gene3D" id="2.40.70.10">
    <property type="entry name" value="Acid Proteases"/>
    <property type="match status" value="1"/>
</dbReference>
<accession>A0A5A7T6M8</accession>
<dbReference type="InterPro" id="IPR041577">
    <property type="entry name" value="RT_RNaseH_2"/>
</dbReference>
<dbReference type="InterPro" id="IPR001878">
    <property type="entry name" value="Znf_CCHC"/>
</dbReference>
<dbReference type="GO" id="GO:0003677">
    <property type="term" value="F:DNA binding"/>
    <property type="evidence" value="ECO:0007669"/>
    <property type="project" value="UniProtKB-KW"/>
</dbReference>
<evidence type="ECO:0000259" key="18">
    <source>
        <dbReference type="PROSITE" id="PS50158"/>
    </source>
</evidence>
<keyword evidence="3" id="KW-0548">Nucleotidyltransferase</keyword>
<dbReference type="Pfam" id="PF08284">
    <property type="entry name" value="RVP_2"/>
    <property type="match status" value="1"/>
</dbReference>
<keyword evidence="10" id="KW-0229">DNA integration</keyword>
<evidence type="ECO:0000256" key="8">
    <source>
        <dbReference type="ARBA" id="ARBA00022801"/>
    </source>
</evidence>
<dbReference type="Gene3D" id="3.10.20.370">
    <property type="match status" value="1"/>
</dbReference>
<evidence type="ECO:0000256" key="16">
    <source>
        <dbReference type="PROSITE-ProRule" id="PRU00047"/>
    </source>
</evidence>
<dbReference type="PANTHER" id="PTHR37984">
    <property type="entry name" value="PROTEIN CBG26694"/>
    <property type="match status" value="1"/>
</dbReference>
<keyword evidence="5" id="KW-0479">Metal-binding</keyword>
<feature type="region of interest" description="Disordered" evidence="17">
    <location>
        <begin position="359"/>
        <end position="379"/>
    </location>
</feature>
<dbReference type="GO" id="GO:0004519">
    <property type="term" value="F:endonuclease activity"/>
    <property type="evidence" value="ECO:0007669"/>
    <property type="project" value="UniProtKB-KW"/>
</dbReference>
<dbReference type="CDD" id="cd09274">
    <property type="entry name" value="RNase_HI_RT_Ty3"/>
    <property type="match status" value="1"/>
</dbReference>
<organism evidence="20 21">
    <name type="scientific">Cucumis melo var. makuwa</name>
    <name type="common">Oriental melon</name>
    <dbReference type="NCBI Taxonomy" id="1194695"/>
    <lineage>
        <taxon>Eukaryota</taxon>
        <taxon>Viridiplantae</taxon>
        <taxon>Streptophyta</taxon>
        <taxon>Embryophyta</taxon>
        <taxon>Tracheophyta</taxon>
        <taxon>Spermatophyta</taxon>
        <taxon>Magnoliopsida</taxon>
        <taxon>eudicotyledons</taxon>
        <taxon>Gunneridae</taxon>
        <taxon>Pentapetalae</taxon>
        <taxon>rosids</taxon>
        <taxon>fabids</taxon>
        <taxon>Cucurbitales</taxon>
        <taxon>Cucurbitaceae</taxon>
        <taxon>Benincaseae</taxon>
        <taxon>Cucumis</taxon>
    </lineage>
</organism>
<dbReference type="PANTHER" id="PTHR37984:SF5">
    <property type="entry name" value="PROTEIN NYNRIN-LIKE"/>
    <property type="match status" value="1"/>
</dbReference>
<dbReference type="FunFam" id="3.10.20.370:FF:000001">
    <property type="entry name" value="Retrovirus-related Pol polyprotein from transposon 17.6-like protein"/>
    <property type="match status" value="1"/>
</dbReference>
<keyword evidence="1" id="KW-0645">Protease</keyword>
<keyword evidence="11" id="KW-0695">RNA-directed DNA polymerase</keyword>
<dbReference type="InterPro" id="IPR021109">
    <property type="entry name" value="Peptidase_aspartic_dom_sf"/>
</dbReference>
<dbReference type="SUPFAM" id="SSF53098">
    <property type="entry name" value="Ribonuclease H-like"/>
    <property type="match status" value="1"/>
</dbReference>
<dbReference type="GO" id="GO:0003964">
    <property type="term" value="F:RNA-directed DNA polymerase activity"/>
    <property type="evidence" value="ECO:0007669"/>
    <property type="project" value="UniProtKB-KW"/>
</dbReference>
<keyword evidence="9" id="KW-0460">Magnesium</keyword>
<feature type="compositionally biased region" description="Basic and acidic residues" evidence="17">
    <location>
        <begin position="369"/>
        <end position="379"/>
    </location>
</feature>
<dbReference type="InterPro" id="IPR012337">
    <property type="entry name" value="RNaseH-like_sf"/>
</dbReference>
<reference evidence="20 21" key="1">
    <citation type="submission" date="2019-08" db="EMBL/GenBank/DDBJ databases">
        <title>Draft genome sequences of two oriental melons (Cucumis melo L. var makuwa).</title>
        <authorList>
            <person name="Kwon S.-Y."/>
        </authorList>
    </citation>
    <scope>NUCLEOTIDE SEQUENCE [LARGE SCALE GENOMIC DNA]</scope>
    <source>
        <strain evidence="21">cv. SW 3</strain>
        <tissue evidence="20">Leaf</tissue>
    </source>
</reference>
<feature type="region of interest" description="Disordered" evidence="17">
    <location>
        <begin position="615"/>
        <end position="634"/>
    </location>
</feature>
<feature type="compositionally biased region" description="Polar residues" evidence="17">
    <location>
        <begin position="615"/>
        <end position="626"/>
    </location>
</feature>
<evidence type="ECO:0000256" key="9">
    <source>
        <dbReference type="ARBA" id="ARBA00022842"/>
    </source>
</evidence>
<comment type="caution">
    <text evidence="20">The sequence shown here is derived from an EMBL/GenBank/DDBJ whole genome shotgun (WGS) entry which is preliminary data.</text>
</comment>
<keyword evidence="2" id="KW-0808">Transferase</keyword>
<feature type="domain" description="CCHC-type" evidence="18">
    <location>
        <begin position="579"/>
        <end position="594"/>
    </location>
</feature>
<evidence type="ECO:0000256" key="2">
    <source>
        <dbReference type="ARBA" id="ARBA00022679"/>
    </source>
</evidence>
<keyword evidence="16" id="KW-0863">Zinc-finger</keyword>
<dbReference type="Gene3D" id="1.10.340.70">
    <property type="match status" value="1"/>
</dbReference>
<dbReference type="GO" id="GO:0008270">
    <property type="term" value="F:zinc ion binding"/>
    <property type="evidence" value="ECO:0007669"/>
    <property type="project" value="UniProtKB-KW"/>
</dbReference>
<dbReference type="Gene3D" id="4.10.60.10">
    <property type="entry name" value="Zinc finger, CCHC-type"/>
    <property type="match status" value="1"/>
</dbReference>
<dbReference type="PROSITE" id="PS50994">
    <property type="entry name" value="INTEGRASE"/>
    <property type="match status" value="1"/>
</dbReference>
<dbReference type="EMBL" id="SSTE01019034">
    <property type="protein sequence ID" value="KAA0037251.1"/>
    <property type="molecule type" value="Genomic_DNA"/>
</dbReference>
<dbReference type="PROSITE" id="PS50158">
    <property type="entry name" value="ZF_CCHC"/>
    <property type="match status" value="1"/>
</dbReference>
<feature type="region of interest" description="Disordered" evidence="17">
    <location>
        <begin position="533"/>
        <end position="559"/>
    </location>
</feature>
<dbReference type="GO" id="GO:0006508">
    <property type="term" value="P:proteolysis"/>
    <property type="evidence" value="ECO:0007669"/>
    <property type="project" value="UniProtKB-KW"/>
</dbReference>
<dbReference type="Gene3D" id="3.30.70.270">
    <property type="match status" value="3"/>
</dbReference>
<evidence type="ECO:0000313" key="21">
    <source>
        <dbReference type="Proteomes" id="UP000321393"/>
    </source>
</evidence>
<dbReference type="Pfam" id="PF24626">
    <property type="entry name" value="SH3_Tf2-1"/>
    <property type="match status" value="1"/>
</dbReference>
<keyword evidence="15" id="KW-0511">Multifunctional enzyme</keyword>
<evidence type="ECO:0000256" key="13">
    <source>
        <dbReference type="ARBA" id="ARBA00023125"/>
    </source>
</evidence>
<gene>
    <name evidence="20" type="ORF">E6C27_scaffold379G001790</name>
</gene>
<dbReference type="GO" id="GO:0004190">
    <property type="term" value="F:aspartic-type endopeptidase activity"/>
    <property type="evidence" value="ECO:0007669"/>
    <property type="project" value="UniProtKB-KW"/>
</dbReference>
<dbReference type="SUPFAM" id="SSF141571">
    <property type="entry name" value="Pentapeptide repeat-like"/>
    <property type="match status" value="1"/>
</dbReference>
<dbReference type="Proteomes" id="UP000321393">
    <property type="component" value="Unassembled WGS sequence"/>
</dbReference>
<dbReference type="Pfam" id="PF00098">
    <property type="entry name" value="zf-CCHC"/>
    <property type="match status" value="1"/>
</dbReference>
<keyword evidence="6" id="KW-0064">Aspartyl protease</keyword>
<dbReference type="InterPro" id="IPR005162">
    <property type="entry name" value="Retrotrans_gag_dom"/>
</dbReference>
<dbReference type="InterPro" id="IPR001584">
    <property type="entry name" value="Integrase_cat-core"/>
</dbReference>
<dbReference type="FunFam" id="3.30.70.270:FF:000003">
    <property type="entry name" value="Transposon Ty3-G Gag-Pol polyprotein"/>
    <property type="match status" value="1"/>
</dbReference>
<feature type="domain" description="Integrase catalytic" evidence="19">
    <location>
        <begin position="1443"/>
        <end position="1617"/>
    </location>
</feature>
<evidence type="ECO:0000256" key="14">
    <source>
        <dbReference type="ARBA" id="ARBA00023172"/>
    </source>
</evidence>
<dbReference type="InterPro" id="IPR056924">
    <property type="entry name" value="SH3_Tf2-1"/>
</dbReference>
<evidence type="ECO:0000256" key="1">
    <source>
        <dbReference type="ARBA" id="ARBA00022670"/>
    </source>
</evidence>
<evidence type="ECO:0000256" key="12">
    <source>
        <dbReference type="ARBA" id="ARBA00022932"/>
    </source>
</evidence>
<keyword evidence="16" id="KW-0862">Zinc</keyword>
<keyword evidence="8" id="KW-0378">Hydrolase</keyword>
<evidence type="ECO:0000256" key="5">
    <source>
        <dbReference type="ARBA" id="ARBA00022723"/>
    </source>
</evidence>
<dbReference type="Gene3D" id="3.30.420.10">
    <property type="entry name" value="Ribonuclease H-like superfamily/Ribonuclease H"/>
    <property type="match status" value="1"/>
</dbReference>
<evidence type="ECO:0000256" key="11">
    <source>
        <dbReference type="ARBA" id="ARBA00022918"/>
    </source>
</evidence>
<dbReference type="Pfam" id="PF00078">
    <property type="entry name" value="RVT_1"/>
    <property type="match status" value="1"/>
</dbReference>
<evidence type="ECO:0000256" key="4">
    <source>
        <dbReference type="ARBA" id="ARBA00022722"/>
    </source>
</evidence>
<dbReference type="OrthoDB" id="5599163at2759"/>
<dbReference type="CDD" id="cd01647">
    <property type="entry name" value="RT_LTR"/>
    <property type="match status" value="1"/>
</dbReference>
<evidence type="ECO:0000256" key="10">
    <source>
        <dbReference type="ARBA" id="ARBA00022908"/>
    </source>
</evidence>
<dbReference type="GO" id="GO:0006310">
    <property type="term" value="P:DNA recombination"/>
    <property type="evidence" value="ECO:0007669"/>
    <property type="project" value="UniProtKB-KW"/>
</dbReference>
<dbReference type="InterPro" id="IPR041588">
    <property type="entry name" value="Integrase_H2C2"/>
</dbReference>
<dbReference type="InterPro" id="IPR043502">
    <property type="entry name" value="DNA/RNA_pol_sf"/>
</dbReference>
<evidence type="ECO:0000256" key="15">
    <source>
        <dbReference type="ARBA" id="ARBA00023268"/>
    </source>
</evidence>
<dbReference type="GO" id="GO:0003887">
    <property type="term" value="F:DNA-directed DNA polymerase activity"/>
    <property type="evidence" value="ECO:0007669"/>
    <property type="project" value="UniProtKB-KW"/>
</dbReference>
<sequence>MLQKYTSDHDCSLSTAQSPDMQASSTVIGNCLIDDFRLMSTDHSIPKEIVHKACTNLGVNISYQKPWRAKEHMVKILQGDTVESYALIPRFFNKLVESNPGTCTALEMDDSGLFKFCFMAFCASIEGWKYCRPIISVDGTFLKCKFGGILLTASSQDGNNQIFPLAFAISTEFFSEPGRFLVFSDALSILEVHESNHKLYLLWVLEVRISNLENLEMPRGNRPSLQTGELDKTVIFPLSTLSVFLDNDAVVEIELPVSDALPTSAESFGSNSSTWLELYFVSVHVEMFVRLFYKPSDVRAASYVCWEGSAGIVRGDDVCWLHAVFQAKTVGGPRGGVTTWSHATTYLQTTQAELGWDAGSYPRSAQENGRPEQARPSDPEKMYEIERLKKLGATVFEGSTDLADAEEKYYPTTYCEAKRDEFLELKQGSFSVAEYERKYTELSRYAEMIVASESDMCRRFERGLRFEIRTLVTAIAKWTNFSQLVETALRVEQSIVEEKSAMELSRGVSTTSGIRGREQRRFTPGVNVSGCQDFKRRSGGKPLRQMSSGSAYPSESKRTPCVSCGKSHRGQCLIGAGVCYRCGQTRHFKRDCPKLRVAVRRDQGIESHTIEQSRISTATGEETSGARQKGVVGRHRQQRKVYAMIQQEADDGPDVITGSTELTVEFSGLAVDPLSMDSIDGHNRVSGKGFPTTGPRIQAENVEIHRGLHCALRISASFGSTRLIGASFGSTRLMCASFGSTRLIRASFGSTRLIRASFGSTRLMCASFGSTRLICASFGSTRLICAFYGTTRLLCRVRAQRGADRREAGRTREGHMDASGFPYRFRYLLTKLNRMLEPLSEELVICTPVGDVLLVSEVLRDYEVVVEDLCMLVDLLPLELQALDVILGMNFLFTHYASMNCHRKEVTFRKPGCTAFLAHVVEVQEEKLKPEDVPVVNEYLDVFPADLSGLPPDREVEFTIELLPRTTPISQAPYRMAPSELKELKVQLQELVDKGYIRPSVSPWGAPVLFVKKKDGTQRLCIDYRQLNKVTIRNKYDLLPRIDDLFDNLRGAVVFSKIDLRSGYHQLRVRESDIPRTTFRTTIFHQYLDQFVIAFIDDIRVYSMDKKAYEEHLRIVLQTLCDKQLYAKFNKCEFWLNKVVFLGHVVSAGGVSVNLQKAEAIVNWDRPASETEVRSFLGLAGYYRLFVEDFSRLALPLIALTRKNAKFEWLDKCEQSFHELKKRLVTTPILTLSVTGNEYMIYCDASRQGLGCVLMQEGKVIAYTSRQLKKHECNYPTHNLELAAVVLALKIWRHYLFGEKRHIFTDHKKYHPGKANVVADALSRKSRLPKSALCGIRESLLSELRGFKAVMTAKSSGSLLAQFQVRSSLVAEIVGRQPEDSNLQKMLAKVKQGPETEFELRTDGAIVKQGRLCVPNISELKGAILEEAHNSAYAMHLGSTKMYRTLKKTYWWPDMKREIAEYIDRCLIYQQVKPVKQRTGGLLNPLLVPEWKTARFILIKVTSTLDQLAKLYVDKIVSQHGVPVSIVSDRDPRFTSKFWPSVQKAMGTKLKFSTAFHPKTDGQSKRTIQTLEDMLRACVLQFKGNWDTHLSLMEFTYNNSYQSSIDMAPCEALYGRPCRTPVCWNEVGERKLVGPEGVLRFGRKGKLSPRYIGPYQIIERVGPAAYRLELPTELARIHDVFHVSMLRIYISDPSHVLQVQPSELKEDLSYREEAVQILDRKERVLRNKTIWLVNVLWRHHGIEEATWESEDQMRRSYPTLFT</sequence>
<evidence type="ECO:0000313" key="20">
    <source>
        <dbReference type="EMBL" id="KAA0037251.1"/>
    </source>
</evidence>
<dbReference type="SUPFAM" id="SSF56672">
    <property type="entry name" value="DNA/RNA polymerases"/>
    <property type="match status" value="1"/>
</dbReference>
<dbReference type="Pfam" id="PF17919">
    <property type="entry name" value="RT_RNaseH_2"/>
    <property type="match status" value="1"/>
</dbReference>
<keyword evidence="13" id="KW-0238">DNA-binding</keyword>
<evidence type="ECO:0000256" key="17">
    <source>
        <dbReference type="SAM" id="MobiDB-lite"/>
    </source>
</evidence>
<proteinExistence type="predicted"/>
<keyword evidence="14" id="KW-0233">DNA recombination</keyword>
<dbReference type="SMART" id="SM00343">
    <property type="entry name" value="ZnF_C2HC"/>
    <property type="match status" value="1"/>
</dbReference>
<keyword evidence="7" id="KW-0255">Endonuclease</keyword>
<dbReference type="Gene3D" id="3.10.10.10">
    <property type="entry name" value="HIV Type 1 Reverse Transcriptase, subunit A, domain 1"/>
    <property type="match status" value="1"/>
</dbReference>
<dbReference type="FunFam" id="3.30.70.270:FF:000020">
    <property type="entry name" value="Transposon Tf2-6 polyprotein-like Protein"/>
    <property type="match status" value="1"/>
</dbReference>
<name>A0A5A7T6M8_CUCMM</name>
<dbReference type="InterPro" id="IPR050951">
    <property type="entry name" value="Retrovirus_Pol_polyprotein"/>
</dbReference>
<dbReference type="InterPro" id="IPR036397">
    <property type="entry name" value="RNaseH_sf"/>
</dbReference>
<evidence type="ECO:0000259" key="19">
    <source>
        <dbReference type="PROSITE" id="PS50994"/>
    </source>
</evidence>
<protein>
    <submittedName>
        <fullName evidence="20">DNA/RNA polymerases superfamily protein</fullName>
    </submittedName>
</protein>
<dbReference type="Pfam" id="PF03732">
    <property type="entry name" value="Retrotrans_gag"/>
    <property type="match status" value="1"/>
</dbReference>
<dbReference type="GO" id="GO:0015074">
    <property type="term" value="P:DNA integration"/>
    <property type="evidence" value="ECO:0007669"/>
    <property type="project" value="UniProtKB-KW"/>
</dbReference>
<dbReference type="InterPro" id="IPR000477">
    <property type="entry name" value="RT_dom"/>
</dbReference>
<evidence type="ECO:0000256" key="6">
    <source>
        <dbReference type="ARBA" id="ARBA00022750"/>
    </source>
</evidence>
<dbReference type="InterPro" id="IPR043128">
    <property type="entry name" value="Rev_trsase/Diguanyl_cyclase"/>
</dbReference>